<keyword evidence="8 10" id="KW-1133">Transmembrane helix</keyword>
<comment type="similarity">
    <text evidence="10">Belongs to the adenylate cyclase family. DacA/CdaA subfamily.</text>
</comment>
<dbReference type="Proteomes" id="UP000001349">
    <property type="component" value="Chromosome"/>
</dbReference>
<comment type="function">
    <text evidence="10">Catalyzes the condensation of 2 ATP molecules into cyclic di-AMP (c-di-AMP), a second messenger used to regulate differing processes in different bacteria.</text>
</comment>
<dbReference type="InterPro" id="IPR036888">
    <property type="entry name" value="DNA_integrity_DisA_N_sf"/>
</dbReference>
<dbReference type="STRING" id="394503.Ccel_1201"/>
<dbReference type="AlphaFoldDB" id="B8I0I3"/>
<evidence type="ECO:0000256" key="8">
    <source>
        <dbReference type="ARBA" id="ARBA00022989"/>
    </source>
</evidence>
<evidence type="ECO:0000256" key="4">
    <source>
        <dbReference type="ARBA" id="ARBA00022692"/>
    </source>
</evidence>
<dbReference type="GO" id="GO:0005524">
    <property type="term" value="F:ATP binding"/>
    <property type="evidence" value="ECO:0007669"/>
    <property type="project" value="UniProtKB-UniRule"/>
</dbReference>
<dbReference type="HOGENOM" id="CLU_038561_0_1_9"/>
<keyword evidence="9 10" id="KW-0472">Membrane</keyword>
<name>B8I0I3_RUMCH</name>
<evidence type="ECO:0000256" key="7">
    <source>
        <dbReference type="ARBA" id="ARBA00022840"/>
    </source>
</evidence>
<dbReference type="InterPro" id="IPR014046">
    <property type="entry name" value="C-di-AMP_synthase"/>
</dbReference>
<dbReference type="InterPro" id="IPR050338">
    <property type="entry name" value="DisA"/>
</dbReference>
<dbReference type="Pfam" id="PF19293">
    <property type="entry name" value="CdaA_N"/>
    <property type="match status" value="1"/>
</dbReference>
<keyword evidence="3 10" id="KW-0808">Transferase</keyword>
<evidence type="ECO:0000256" key="5">
    <source>
        <dbReference type="ARBA" id="ARBA00022695"/>
    </source>
</evidence>
<accession>B8I0I3</accession>
<evidence type="ECO:0000259" key="11">
    <source>
        <dbReference type="PROSITE" id="PS51794"/>
    </source>
</evidence>
<dbReference type="SUPFAM" id="SSF143597">
    <property type="entry name" value="YojJ-like"/>
    <property type="match status" value="1"/>
</dbReference>
<protein>
    <recommendedName>
        <fullName evidence="10">Diadenylate cyclase</fullName>
        <shortName evidence="10">DAC</shortName>
        <ecNumber evidence="10">2.7.7.85</ecNumber>
    </recommendedName>
    <alternativeName>
        <fullName evidence="10">Cyclic-di-AMP synthase</fullName>
        <shortName evidence="10">c-di-AMP synthase</shortName>
    </alternativeName>
</protein>
<dbReference type="GO" id="GO:0004016">
    <property type="term" value="F:adenylate cyclase activity"/>
    <property type="evidence" value="ECO:0007669"/>
    <property type="project" value="UniProtKB-UniRule"/>
</dbReference>
<dbReference type="PROSITE" id="PS51794">
    <property type="entry name" value="DAC"/>
    <property type="match status" value="1"/>
</dbReference>
<evidence type="ECO:0000313" key="13">
    <source>
        <dbReference type="Proteomes" id="UP000001349"/>
    </source>
</evidence>
<comment type="catalytic activity">
    <reaction evidence="1 10">
        <text>2 ATP = 3',3'-c-di-AMP + 2 diphosphate</text>
        <dbReference type="Rhea" id="RHEA:35655"/>
        <dbReference type="ChEBI" id="CHEBI:30616"/>
        <dbReference type="ChEBI" id="CHEBI:33019"/>
        <dbReference type="ChEBI" id="CHEBI:71500"/>
        <dbReference type="EC" id="2.7.7.85"/>
    </reaction>
</comment>
<gene>
    <name evidence="10" type="primary">dacA</name>
    <name evidence="12" type="ordered locus">Ccel_1201</name>
</gene>
<comment type="subunit">
    <text evidence="10">Probably a homodimer.</text>
</comment>
<dbReference type="EC" id="2.7.7.85" evidence="10"/>
<dbReference type="KEGG" id="cce:Ccel_1201"/>
<dbReference type="PANTHER" id="PTHR34185">
    <property type="entry name" value="DIADENYLATE CYCLASE"/>
    <property type="match status" value="1"/>
</dbReference>
<keyword evidence="5 10" id="KW-0548">Nucleotidyltransferase</keyword>
<sequence precursor="true">MRFYIFCESIVFYKGVNCLLDAVAVYLKNILDFLSVYVPFTQPLEILRSLVDVSIVSYLTYKLIQLVKETRAWQLVKGIVVILIVAMLSDWLKLRTLAYILNRTIELAGFALVVVFQPELRRGLEQIGRSNFKGFFSFDEKDTTIHTTFTIEEIVKACTELSKTKTGALIVVERETKLGEIINTGTRLDSSVSAELIINIFTPNTPLHDGALILRNNKLKSAACFLPLTDNPNLSKELGTRHRAALGITEVSDCIALVVSEETGKISYALNGGLTRNLTSDILRKALNKNLLEKKSVNKKLAIWKGKSK</sequence>
<keyword evidence="2 10" id="KW-1003">Cell membrane</keyword>
<dbReference type="HAMAP" id="MF_01499">
    <property type="entry name" value="DacA"/>
    <property type="match status" value="1"/>
</dbReference>
<evidence type="ECO:0000256" key="1">
    <source>
        <dbReference type="ARBA" id="ARBA00000877"/>
    </source>
</evidence>
<evidence type="ECO:0000256" key="2">
    <source>
        <dbReference type="ARBA" id="ARBA00022475"/>
    </source>
</evidence>
<dbReference type="InterPro" id="IPR034701">
    <property type="entry name" value="CdaA"/>
</dbReference>
<dbReference type="InterPro" id="IPR045585">
    <property type="entry name" value="CdaA_N"/>
</dbReference>
<evidence type="ECO:0000313" key="12">
    <source>
        <dbReference type="EMBL" id="ACL75558.1"/>
    </source>
</evidence>
<evidence type="ECO:0000256" key="10">
    <source>
        <dbReference type="HAMAP-Rule" id="MF_01499"/>
    </source>
</evidence>
<dbReference type="Pfam" id="PF02457">
    <property type="entry name" value="DAC"/>
    <property type="match status" value="1"/>
</dbReference>
<reference evidence="12 13" key="1">
    <citation type="submission" date="2009-01" db="EMBL/GenBank/DDBJ databases">
        <title>Complete sequence of Clostridium cellulolyticum H10.</title>
        <authorList>
            <consortium name="US DOE Joint Genome Institute"/>
            <person name="Lucas S."/>
            <person name="Copeland A."/>
            <person name="Lapidus A."/>
            <person name="Glavina del Rio T."/>
            <person name="Dalin E."/>
            <person name="Tice H."/>
            <person name="Bruce D."/>
            <person name="Goodwin L."/>
            <person name="Pitluck S."/>
            <person name="Chertkov O."/>
            <person name="Saunders E."/>
            <person name="Brettin T."/>
            <person name="Detter J.C."/>
            <person name="Han C."/>
            <person name="Larimer F."/>
            <person name="Land M."/>
            <person name="Hauser L."/>
            <person name="Kyrpides N."/>
            <person name="Ivanova N."/>
            <person name="Zhou J."/>
            <person name="Richardson P."/>
        </authorList>
    </citation>
    <scope>NUCLEOTIDE SEQUENCE [LARGE SCALE GENOMIC DNA]</scope>
    <source>
        <strain evidence="13">ATCC 35319 / DSM 5812 / JCM 6584 / H10</strain>
    </source>
</reference>
<dbReference type="eggNOG" id="COG1624">
    <property type="taxonomic scope" value="Bacteria"/>
</dbReference>
<proteinExistence type="inferred from homology"/>
<dbReference type="PIRSF" id="PIRSF004793">
    <property type="entry name" value="UCP004793"/>
    <property type="match status" value="1"/>
</dbReference>
<dbReference type="EMBL" id="CP001348">
    <property type="protein sequence ID" value="ACL75558.1"/>
    <property type="molecule type" value="Genomic_DNA"/>
</dbReference>
<keyword evidence="7 10" id="KW-0067">ATP-binding</keyword>
<evidence type="ECO:0000256" key="6">
    <source>
        <dbReference type="ARBA" id="ARBA00022741"/>
    </source>
</evidence>
<evidence type="ECO:0000256" key="3">
    <source>
        <dbReference type="ARBA" id="ARBA00022679"/>
    </source>
</evidence>
<dbReference type="PANTHER" id="PTHR34185:SF1">
    <property type="entry name" value="DIADENYLATE CYCLASE"/>
    <property type="match status" value="1"/>
</dbReference>
<dbReference type="InterPro" id="IPR003390">
    <property type="entry name" value="DNA_integrity_scan_DisA_N"/>
</dbReference>
<dbReference type="GO" id="GO:0006171">
    <property type="term" value="P:cAMP biosynthetic process"/>
    <property type="evidence" value="ECO:0007669"/>
    <property type="project" value="InterPro"/>
</dbReference>
<organism evidence="12 13">
    <name type="scientific">Ruminiclostridium cellulolyticum (strain ATCC 35319 / DSM 5812 / JCM 6584 / H10)</name>
    <name type="common">Clostridium cellulolyticum</name>
    <dbReference type="NCBI Taxonomy" id="394503"/>
    <lineage>
        <taxon>Bacteria</taxon>
        <taxon>Bacillati</taxon>
        <taxon>Bacillota</taxon>
        <taxon>Clostridia</taxon>
        <taxon>Eubacteriales</taxon>
        <taxon>Oscillospiraceae</taxon>
        <taxon>Ruminiclostridium</taxon>
    </lineage>
</organism>
<evidence type="ECO:0000256" key="9">
    <source>
        <dbReference type="ARBA" id="ARBA00023136"/>
    </source>
</evidence>
<feature type="domain" description="DAC" evidence="11">
    <location>
        <begin position="117"/>
        <end position="280"/>
    </location>
</feature>
<keyword evidence="13" id="KW-1185">Reference proteome</keyword>
<dbReference type="GO" id="GO:0106408">
    <property type="term" value="F:diadenylate cyclase activity"/>
    <property type="evidence" value="ECO:0007669"/>
    <property type="project" value="UniProtKB-EC"/>
</dbReference>
<dbReference type="Gene3D" id="3.40.1700.10">
    <property type="entry name" value="DNA integrity scanning protein, DisA, N-terminal domain"/>
    <property type="match status" value="1"/>
</dbReference>
<dbReference type="NCBIfam" id="TIGR00159">
    <property type="entry name" value="diadenylate cyclase CdaA"/>
    <property type="match status" value="1"/>
</dbReference>
<keyword evidence="4 10" id="KW-0812">Transmembrane</keyword>
<keyword evidence="6 10" id="KW-0547">Nucleotide-binding</keyword>
<dbReference type="FunFam" id="3.40.1700.10:FF:000002">
    <property type="entry name" value="Diadenylate cyclase"/>
    <property type="match status" value="1"/>
</dbReference>